<dbReference type="Pfam" id="PF17874">
    <property type="entry name" value="TPR_MalT"/>
    <property type="match status" value="1"/>
</dbReference>
<dbReference type="InterPro" id="IPR016032">
    <property type="entry name" value="Sig_transdc_resp-reg_C-effctor"/>
</dbReference>
<feature type="domain" description="HTH luxR-type" evidence="4">
    <location>
        <begin position="795"/>
        <end position="860"/>
    </location>
</feature>
<dbReference type="SUPFAM" id="SSF52540">
    <property type="entry name" value="P-loop containing nucleoside triphosphate hydrolases"/>
    <property type="match status" value="1"/>
</dbReference>
<dbReference type="Proteomes" id="UP000220922">
    <property type="component" value="Unassembled WGS sequence"/>
</dbReference>
<dbReference type="PRINTS" id="PR00038">
    <property type="entry name" value="HTHLUXR"/>
</dbReference>
<dbReference type="PROSITE" id="PS50043">
    <property type="entry name" value="HTH_LUXR_2"/>
    <property type="match status" value="1"/>
</dbReference>
<evidence type="ECO:0000256" key="3">
    <source>
        <dbReference type="ARBA" id="ARBA00023163"/>
    </source>
</evidence>
<dbReference type="Pfam" id="PF25873">
    <property type="entry name" value="WHD_MalT"/>
    <property type="match status" value="1"/>
</dbReference>
<dbReference type="SUPFAM" id="SSF46894">
    <property type="entry name" value="C-terminal effector domain of the bipartite response regulators"/>
    <property type="match status" value="1"/>
</dbReference>
<dbReference type="InterPro" id="IPR011990">
    <property type="entry name" value="TPR-like_helical_dom_sf"/>
</dbReference>
<dbReference type="Pfam" id="PF00196">
    <property type="entry name" value="GerE"/>
    <property type="match status" value="1"/>
</dbReference>
<evidence type="ECO:0000256" key="2">
    <source>
        <dbReference type="ARBA" id="ARBA00023125"/>
    </source>
</evidence>
<dbReference type="PANTHER" id="PTHR44688">
    <property type="entry name" value="DNA-BINDING TRANSCRIPTIONAL ACTIVATOR DEVR_DOSR"/>
    <property type="match status" value="1"/>
</dbReference>
<dbReference type="EMBL" id="LYXE01000123">
    <property type="protein sequence ID" value="PDV97788.1"/>
    <property type="molecule type" value="Genomic_DNA"/>
</dbReference>
<keyword evidence="3" id="KW-0804">Transcription</keyword>
<dbReference type="CDD" id="cd06170">
    <property type="entry name" value="LuxR_C_like"/>
    <property type="match status" value="1"/>
</dbReference>
<keyword evidence="6" id="KW-1185">Reference proteome</keyword>
<evidence type="ECO:0000313" key="6">
    <source>
        <dbReference type="Proteomes" id="UP000220922"/>
    </source>
</evidence>
<dbReference type="Gene3D" id="1.25.40.10">
    <property type="entry name" value="Tetratricopeptide repeat domain"/>
    <property type="match status" value="1"/>
</dbReference>
<evidence type="ECO:0000256" key="1">
    <source>
        <dbReference type="ARBA" id="ARBA00023015"/>
    </source>
</evidence>
<dbReference type="AlphaFoldDB" id="A0A2H3KKP4"/>
<name>A0A2H3KKP4_9CHLR</name>
<organism evidence="5 6">
    <name type="scientific">Candidatus Chloroploca asiatica</name>
    <dbReference type="NCBI Taxonomy" id="1506545"/>
    <lineage>
        <taxon>Bacteria</taxon>
        <taxon>Bacillati</taxon>
        <taxon>Chloroflexota</taxon>
        <taxon>Chloroflexia</taxon>
        <taxon>Chloroflexales</taxon>
        <taxon>Chloroflexineae</taxon>
        <taxon>Oscillochloridaceae</taxon>
        <taxon>Candidatus Chloroploca</taxon>
    </lineage>
</organism>
<dbReference type="InterPro" id="IPR036388">
    <property type="entry name" value="WH-like_DNA-bd_sf"/>
</dbReference>
<keyword evidence="1" id="KW-0805">Transcription regulation</keyword>
<proteinExistence type="predicted"/>
<evidence type="ECO:0000259" key="4">
    <source>
        <dbReference type="PROSITE" id="PS50043"/>
    </source>
</evidence>
<sequence>MRTLATPLLLMPKLHRPAPPRRALARPGLVARLHAGLEARHPLTLIAAPAGYGKTTLAAQWIAHLNGAVAWLSLDEADDDPLRFCTYLVAALQQVHPDIGAELLPVLRAGHLPSQATLVTTLLNDLEAAYVDRQTVEPSPTPFVCVFDDFHVIQRPAILSIVQALLAHPPVGLHLVLVTREDPALPLARLRARDQLTELRAADLRFNEVETALFLQTGMDLALTEADLTRLTERTEGWAVGLQLAGLSLQTHADPTAFVAALSGSHRFILSYLTEEVLARQPSSVQHFLRDTAILTRLSGDLCDAVTGRSDSADMLERLLAANLFIIPLDDEGRWYRYHHLFADLLQHTLQRKHAASLPGLHQRASQWYERHDMPIASVEHARAAGDMQRVVTLLEEYGWRLLTREDAPMLQQWIHALPQALRQRSPRLNTLLVWAHILHGTYQQATPYLAAAHAALADLPPEATETRALQADILAAESFLAQVQGQMLEALGMAQQARSLVPEAQPRLVGSTALALGVAYRVAGRFDEAVASLEEALHAAQAIDDHVTAMVAVAHLALIWSPQGRLRRLVASAEAVLERTEVAVQMAPLMIGTVHAVLGQVYYEWNQVAKARALLQHALRMAQLSSQPTSAIYASLSLARLCQETGEAEAAARYLRDAGELLAQGAPAWVRLDWVAQQVALLVAQGQLAEAEASLTATGIPAEAPVTYRTDAIHLAWLRWMIARHHPQALALAERIVQSAETDGRTGTLIYALVLGAKAGGGTAWLARARQLGEPEGYQRVFSENDLDQQALPAQELIEPLTERECEVLYLLAEGLTYAQIAERLIISINTVRYHVKGIYGKLGVAKQVQAVERARALGLI</sequence>
<keyword evidence="2" id="KW-0238">DNA-binding</keyword>
<dbReference type="PANTHER" id="PTHR44688:SF16">
    <property type="entry name" value="DNA-BINDING TRANSCRIPTIONAL ACTIVATOR DEVR_DOSR"/>
    <property type="match status" value="1"/>
</dbReference>
<dbReference type="GO" id="GO:0003677">
    <property type="term" value="F:DNA binding"/>
    <property type="evidence" value="ECO:0007669"/>
    <property type="project" value="UniProtKB-KW"/>
</dbReference>
<dbReference type="GO" id="GO:0006355">
    <property type="term" value="P:regulation of DNA-templated transcription"/>
    <property type="evidence" value="ECO:0007669"/>
    <property type="project" value="InterPro"/>
</dbReference>
<gene>
    <name evidence="5" type="ORF">A9Q02_17520</name>
</gene>
<dbReference type="InterPro" id="IPR000792">
    <property type="entry name" value="Tscrpt_reg_LuxR_C"/>
</dbReference>
<dbReference type="InterPro" id="IPR059106">
    <property type="entry name" value="WHD_MalT"/>
</dbReference>
<dbReference type="SUPFAM" id="SSF48452">
    <property type="entry name" value="TPR-like"/>
    <property type="match status" value="1"/>
</dbReference>
<accession>A0A2H3KKP4</accession>
<dbReference type="Gene3D" id="3.40.50.300">
    <property type="entry name" value="P-loop containing nucleotide triphosphate hydrolases"/>
    <property type="match status" value="1"/>
</dbReference>
<dbReference type="SMART" id="SM00421">
    <property type="entry name" value="HTH_LUXR"/>
    <property type="match status" value="1"/>
</dbReference>
<comment type="caution">
    <text evidence="5">The sequence shown here is derived from an EMBL/GenBank/DDBJ whole genome shotgun (WGS) entry which is preliminary data.</text>
</comment>
<protein>
    <recommendedName>
        <fullName evidence="4">HTH luxR-type domain-containing protein</fullName>
    </recommendedName>
</protein>
<dbReference type="InterPro" id="IPR027417">
    <property type="entry name" value="P-loop_NTPase"/>
</dbReference>
<reference evidence="5 6" key="1">
    <citation type="submission" date="2016-05" db="EMBL/GenBank/DDBJ databases">
        <authorList>
            <person name="Lavstsen T."/>
            <person name="Jespersen J.S."/>
        </authorList>
    </citation>
    <scope>NUCLEOTIDE SEQUENCE [LARGE SCALE GENOMIC DNA]</scope>
    <source>
        <strain evidence="5 6">B7-9</strain>
    </source>
</reference>
<dbReference type="Gene3D" id="1.10.10.10">
    <property type="entry name" value="Winged helix-like DNA-binding domain superfamily/Winged helix DNA-binding domain"/>
    <property type="match status" value="1"/>
</dbReference>
<dbReference type="InterPro" id="IPR041617">
    <property type="entry name" value="TPR_MalT"/>
</dbReference>
<evidence type="ECO:0000313" key="5">
    <source>
        <dbReference type="EMBL" id="PDV97788.1"/>
    </source>
</evidence>